<evidence type="ECO:0000256" key="3">
    <source>
        <dbReference type="ARBA" id="ARBA00022989"/>
    </source>
</evidence>
<keyword evidence="9" id="KW-1185">Reference proteome</keyword>
<evidence type="ECO:0000256" key="1">
    <source>
        <dbReference type="ARBA" id="ARBA00004141"/>
    </source>
</evidence>
<feature type="transmembrane region" description="Helical" evidence="6">
    <location>
        <begin position="373"/>
        <end position="396"/>
    </location>
</feature>
<feature type="transmembrane region" description="Helical" evidence="6">
    <location>
        <begin position="464"/>
        <end position="481"/>
    </location>
</feature>
<evidence type="ECO:0000256" key="2">
    <source>
        <dbReference type="ARBA" id="ARBA00022692"/>
    </source>
</evidence>
<organism evidence="8 9">
    <name type="scientific">Acrasis kona</name>
    <dbReference type="NCBI Taxonomy" id="1008807"/>
    <lineage>
        <taxon>Eukaryota</taxon>
        <taxon>Discoba</taxon>
        <taxon>Heterolobosea</taxon>
        <taxon>Tetramitia</taxon>
        <taxon>Eutetramitia</taxon>
        <taxon>Acrasidae</taxon>
        <taxon>Acrasis</taxon>
    </lineage>
</organism>
<dbReference type="Pfam" id="PF01925">
    <property type="entry name" value="TauE"/>
    <property type="match status" value="2"/>
</dbReference>
<dbReference type="EMBL" id="JAOPGA020001174">
    <property type="protein sequence ID" value="KAL0485863.1"/>
    <property type="molecule type" value="Genomic_DNA"/>
</dbReference>
<evidence type="ECO:0000256" key="4">
    <source>
        <dbReference type="ARBA" id="ARBA00023136"/>
    </source>
</evidence>
<name>A0AAW2Z9E1_9EUKA</name>
<accession>A0AAW2Z9E1</accession>
<feature type="transmembrane region" description="Helical" evidence="6">
    <location>
        <begin position="154"/>
        <end position="177"/>
    </location>
</feature>
<feature type="compositionally biased region" description="Acidic residues" evidence="5">
    <location>
        <begin position="263"/>
        <end position="283"/>
    </location>
</feature>
<gene>
    <name evidence="8" type="ORF">AKO1_002131</name>
</gene>
<dbReference type="Proteomes" id="UP001431209">
    <property type="component" value="Unassembled WGS sequence"/>
</dbReference>
<keyword evidence="2 6" id="KW-0812">Transmembrane</keyword>
<feature type="transmembrane region" description="Helical" evidence="6">
    <location>
        <begin position="197"/>
        <end position="228"/>
    </location>
</feature>
<dbReference type="PANTHER" id="PTHR14255">
    <property type="entry name" value="CEREBLON"/>
    <property type="match status" value="1"/>
</dbReference>
<keyword evidence="3 6" id="KW-1133">Transmembrane helix</keyword>
<reference evidence="8 9" key="1">
    <citation type="submission" date="2024-03" db="EMBL/GenBank/DDBJ databases">
        <title>The Acrasis kona genome and developmental transcriptomes reveal deep origins of eukaryotic multicellular pathways.</title>
        <authorList>
            <person name="Sheikh S."/>
            <person name="Fu C.-J."/>
            <person name="Brown M.W."/>
            <person name="Baldauf S.L."/>
        </authorList>
    </citation>
    <scope>NUCLEOTIDE SEQUENCE [LARGE SCALE GENOMIC DNA]</scope>
    <source>
        <strain evidence="8 9">ATCC MYA-3509</strain>
    </source>
</reference>
<feature type="transmembrane region" description="Helical" evidence="6">
    <location>
        <begin position="332"/>
        <end position="353"/>
    </location>
</feature>
<evidence type="ECO:0000313" key="8">
    <source>
        <dbReference type="EMBL" id="KAL0485863.1"/>
    </source>
</evidence>
<sequence length="560" mass="61750">MRLVLFLIVVSIVASFTACSTYEEVEYERIISNGNTLEYYGQNCTTLHECGDYLSCINNVCRSCERDDQCSNYPSFVCRESLVTIEVNNLNETFTKQDNINLCGQKPLFPPNIGEIFATIICTLGGMLCASSGIGGGGIYVSMLLLLGKMSPQVAVPLSTVLIFGSSCSNFALLAFTKHPHADRPVINYSVSLVTQPIVLSGTILGVLFNIMFPSWLIIVLLCVLLCFTTYRTVKNGIKTYKAEKEARTKEAQKPHLRLTSDALEEEEEGDPNSKLEEEEMTDVDQQHKSELTDVELGRNSPDQIEQELEQQTDVADKIALEKMIKSDSRRFPLFTLIFLTGSWIIVFVASLLKGGRSAPSFVGIKMCTIPYWLVTGLTFPILFIISYAAGLYTYARHKKKVAYKYPFVEGDIMWTLRNAILIPTLFLSAGIVAGLLGIGGGMITGPLLLELGMVPQVVTSTSSFMIFFTSSSTLAQFALMGAIRWDYGLWFFFFGVLAGGLGQYGVGVLIKKYKRQSYVVAIVALSIIVSGGSMGAVGIYQIVMDIVNKEYMGFRNPCS</sequence>
<feature type="signal peptide" evidence="7">
    <location>
        <begin position="1"/>
        <end position="19"/>
    </location>
</feature>
<dbReference type="PANTHER" id="PTHR14255:SF3">
    <property type="entry name" value="SULFITE EXPORTER TAUE_SAFE FAMILY PROTEIN 5-RELATED"/>
    <property type="match status" value="1"/>
</dbReference>
<feature type="transmembrane region" description="Helical" evidence="6">
    <location>
        <begin position="417"/>
        <end position="444"/>
    </location>
</feature>
<comment type="subcellular location">
    <subcellularLocation>
        <location evidence="1">Membrane</location>
        <topology evidence="1">Multi-pass membrane protein</topology>
    </subcellularLocation>
</comment>
<protein>
    <submittedName>
        <fullName evidence="8">Sulfite exporter TauE/SafE family protein</fullName>
    </submittedName>
</protein>
<dbReference type="InterPro" id="IPR002781">
    <property type="entry name" value="TM_pro_TauE-like"/>
</dbReference>
<keyword evidence="7" id="KW-0732">Signal</keyword>
<dbReference type="GO" id="GO:0031464">
    <property type="term" value="C:Cul4A-RING E3 ubiquitin ligase complex"/>
    <property type="evidence" value="ECO:0007669"/>
    <property type="project" value="TreeGrafter"/>
</dbReference>
<evidence type="ECO:0000256" key="6">
    <source>
        <dbReference type="SAM" id="Phobius"/>
    </source>
</evidence>
<feature type="transmembrane region" description="Helical" evidence="6">
    <location>
        <begin position="519"/>
        <end position="544"/>
    </location>
</feature>
<dbReference type="PROSITE" id="PS51257">
    <property type="entry name" value="PROKAR_LIPOPROTEIN"/>
    <property type="match status" value="1"/>
</dbReference>
<proteinExistence type="predicted"/>
<evidence type="ECO:0000256" key="5">
    <source>
        <dbReference type="SAM" id="MobiDB-lite"/>
    </source>
</evidence>
<evidence type="ECO:0000313" key="9">
    <source>
        <dbReference type="Proteomes" id="UP001431209"/>
    </source>
</evidence>
<dbReference type="GO" id="GO:0016020">
    <property type="term" value="C:membrane"/>
    <property type="evidence" value="ECO:0007669"/>
    <property type="project" value="UniProtKB-SubCell"/>
</dbReference>
<keyword evidence="4 6" id="KW-0472">Membrane</keyword>
<dbReference type="GO" id="GO:0016567">
    <property type="term" value="P:protein ubiquitination"/>
    <property type="evidence" value="ECO:0007669"/>
    <property type="project" value="TreeGrafter"/>
</dbReference>
<evidence type="ECO:0000256" key="7">
    <source>
        <dbReference type="SAM" id="SignalP"/>
    </source>
</evidence>
<feature type="region of interest" description="Disordered" evidence="5">
    <location>
        <begin position="249"/>
        <end position="285"/>
    </location>
</feature>
<feature type="transmembrane region" description="Helical" evidence="6">
    <location>
        <begin position="116"/>
        <end position="147"/>
    </location>
</feature>
<feature type="chain" id="PRO_5043845277" evidence="7">
    <location>
        <begin position="20"/>
        <end position="560"/>
    </location>
</feature>
<feature type="transmembrane region" description="Helical" evidence="6">
    <location>
        <begin position="488"/>
        <end position="507"/>
    </location>
</feature>
<dbReference type="AlphaFoldDB" id="A0AAW2Z9E1"/>
<comment type="caution">
    <text evidence="8">The sequence shown here is derived from an EMBL/GenBank/DDBJ whole genome shotgun (WGS) entry which is preliminary data.</text>
</comment>